<dbReference type="PROSITE" id="PS50801">
    <property type="entry name" value="STAS"/>
    <property type="match status" value="1"/>
</dbReference>
<proteinExistence type="predicted"/>
<feature type="domain" description="STAS" evidence="1">
    <location>
        <begin position="6"/>
        <end position="107"/>
    </location>
</feature>
<evidence type="ECO:0000259" key="1">
    <source>
        <dbReference type="PROSITE" id="PS50801"/>
    </source>
</evidence>
<dbReference type="InterPro" id="IPR036513">
    <property type="entry name" value="STAS_dom_sf"/>
</dbReference>
<comment type="caution">
    <text evidence="2">The sequence shown here is derived from an EMBL/GenBank/DDBJ whole genome shotgun (WGS) entry which is preliminary data.</text>
</comment>
<dbReference type="AlphaFoldDB" id="A0A660CJ16"/>
<evidence type="ECO:0000313" key="3">
    <source>
        <dbReference type="Proteomes" id="UP000317303"/>
    </source>
</evidence>
<dbReference type="SUPFAM" id="SSF52091">
    <property type="entry name" value="SpoIIaa-like"/>
    <property type="match status" value="1"/>
</dbReference>
<dbReference type="Gene3D" id="3.30.750.24">
    <property type="entry name" value="STAS domain"/>
    <property type="match status" value="1"/>
</dbReference>
<dbReference type="InterPro" id="IPR002645">
    <property type="entry name" value="STAS_dom"/>
</dbReference>
<dbReference type="RefSeq" id="WP_030532277.1">
    <property type="nucleotide sequence ID" value="NZ_JOIJ01000007.1"/>
</dbReference>
<name>A0A660CJ16_9PSEU</name>
<accession>A0A660CJ16</accession>
<dbReference type="CDD" id="cd07043">
    <property type="entry name" value="STAS_anti-anti-sigma_factors"/>
    <property type="match status" value="1"/>
</dbReference>
<keyword evidence="3" id="KW-1185">Reference proteome</keyword>
<gene>
    <name evidence="2" type="ORF">JD82_02944</name>
</gene>
<dbReference type="Proteomes" id="UP000317303">
    <property type="component" value="Unassembled WGS sequence"/>
</dbReference>
<organism evidence="2 3">
    <name type="scientific">Prauserella rugosa</name>
    <dbReference type="NCBI Taxonomy" id="43354"/>
    <lineage>
        <taxon>Bacteria</taxon>
        <taxon>Bacillati</taxon>
        <taxon>Actinomycetota</taxon>
        <taxon>Actinomycetes</taxon>
        <taxon>Pseudonocardiales</taxon>
        <taxon>Pseudonocardiaceae</taxon>
        <taxon>Prauserella</taxon>
    </lineage>
</organism>
<dbReference type="OrthoDB" id="4628340at2"/>
<protein>
    <submittedName>
        <fullName evidence="2">Stage II sporulation protein AA (Anti-sigma F factor antagonist)</fullName>
    </submittedName>
</protein>
<reference evidence="2 3" key="1">
    <citation type="submission" date="2019-07" db="EMBL/GenBank/DDBJ databases">
        <title>R&amp;d 2014.</title>
        <authorList>
            <person name="Klenk H.-P."/>
        </authorList>
    </citation>
    <scope>NUCLEOTIDE SEQUENCE [LARGE SCALE GENOMIC DNA]</scope>
    <source>
        <strain evidence="2 3">DSM 43194</strain>
    </source>
</reference>
<dbReference type="EMBL" id="VLJV01000001">
    <property type="protein sequence ID" value="TWH21091.1"/>
    <property type="molecule type" value="Genomic_DNA"/>
</dbReference>
<sequence length="107" mass="11764">MTTAQVEARAGTEPRTIDITVTGEIDLSNVDHVREEIYRVIANDLVLVRLDLNHVTYLDSSGLRILFALADRLHLLQAELAVIADRGTAARRIVELAGFDSVATLKP</sequence>
<dbReference type="Pfam" id="PF01740">
    <property type="entry name" value="STAS"/>
    <property type="match status" value="1"/>
</dbReference>
<evidence type="ECO:0000313" key="2">
    <source>
        <dbReference type="EMBL" id="TWH21091.1"/>
    </source>
</evidence>